<evidence type="ECO:0000256" key="2">
    <source>
        <dbReference type="ARBA" id="ARBA00022670"/>
    </source>
</evidence>
<dbReference type="GO" id="GO:0006508">
    <property type="term" value="P:proteolysis"/>
    <property type="evidence" value="ECO:0007669"/>
    <property type="project" value="UniProtKB-KW"/>
</dbReference>
<proteinExistence type="inferred from homology"/>
<dbReference type="InterPro" id="IPR050626">
    <property type="entry name" value="Peptidase_M16"/>
</dbReference>
<protein>
    <submittedName>
        <fullName evidence="8">Insulinase family protein</fullName>
    </submittedName>
</protein>
<accession>A0A7K3WR82</accession>
<gene>
    <name evidence="8" type="ORF">G3O08_11060</name>
</gene>
<organism evidence="8 9">
    <name type="scientific">Cryomorpha ignava</name>
    <dbReference type="NCBI Taxonomy" id="101383"/>
    <lineage>
        <taxon>Bacteria</taxon>
        <taxon>Pseudomonadati</taxon>
        <taxon>Bacteroidota</taxon>
        <taxon>Flavobacteriia</taxon>
        <taxon>Flavobacteriales</taxon>
        <taxon>Cryomorphaceae</taxon>
        <taxon>Cryomorpha</taxon>
    </lineage>
</organism>
<evidence type="ECO:0000256" key="1">
    <source>
        <dbReference type="ARBA" id="ARBA00007261"/>
    </source>
</evidence>
<dbReference type="RefSeq" id="WP_163285434.1">
    <property type="nucleotide sequence ID" value="NZ_JAAGVY010000019.1"/>
</dbReference>
<dbReference type="InterPro" id="IPR007863">
    <property type="entry name" value="Peptidase_M16_C"/>
</dbReference>
<comment type="similarity">
    <text evidence="1">Belongs to the peptidase M16 family.</text>
</comment>
<comment type="caution">
    <text evidence="8">The sequence shown here is derived from an EMBL/GenBank/DDBJ whole genome shotgun (WGS) entry which is preliminary data.</text>
</comment>
<dbReference type="GO" id="GO:0046872">
    <property type="term" value="F:metal ion binding"/>
    <property type="evidence" value="ECO:0007669"/>
    <property type="project" value="InterPro"/>
</dbReference>
<keyword evidence="5" id="KW-0482">Metalloprotease</keyword>
<dbReference type="Pfam" id="PF00675">
    <property type="entry name" value="Peptidase_M16"/>
    <property type="match status" value="1"/>
</dbReference>
<feature type="domain" description="Peptidase M16 C-terminal" evidence="7">
    <location>
        <begin position="168"/>
        <end position="345"/>
    </location>
</feature>
<dbReference type="AlphaFoldDB" id="A0A7K3WR82"/>
<dbReference type="Gene3D" id="3.30.830.10">
    <property type="entry name" value="Metalloenzyme, LuxS/M16 peptidase-like"/>
    <property type="match status" value="2"/>
</dbReference>
<keyword evidence="2" id="KW-0645">Protease</keyword>
<dbReference type="EMBL" id="JAAGVY010000019">
    <property type="protein sequence ID" value="NEN24038.1"/>
    <property type="molecule type" value="Genomic_DNA"/>
</dbReference>
<reference evidence="8 9" key="1">
    <citation type="submission" date="2020-02" db="EMBL/GenBank/DDBJ databases">
        <title>Out from the shadows clarifying the taxonomy of the family Cryomorphaceae and related taxa by utilizing the GTDB taxonomic framework.</title>
        <authorList>
            <person name="Bowman J.P."/>
        </authorList>
    </citation>
    <scope>NUCLEOTIDE SEQUENCE [LARGE SCALE GENOMIC DNA]</scope>
    <source>
        <strain evidence="8 9">QSSC 1-22</strain>
    </source>
</reference>
<evidence type="ECO:0000256" key="3">
    <source>
        <dbReference type="ARBA" id="ARBA00022801"/>
    </source>
</evidence>
<dbReference type="PANTHER" id="PTHR43690">
    <property type="entry name" value="NARDILYSIN"/>
    <property type="match status" value="1"/>
</dbReference>
<evidence type="ECO:0000313" key="9">
    <source>
        <dbReference type="Proteomes" id="UP000486602"/>
    </source>
</evidence>
<dbReference type="InterPro" id="IPR011249">
    <property type="entry name" value="Metalloenz_LuxS/M16"/>
</dbReference>
<dbReference type="GO" id="GO:0008237">
    <property type="term" value="F:metallopeptidase activity"/>
    <property type="evidence" value="ECO:0007669"/>
    <property type="project" value="UniProtKB-KW"/>
</dbReference>
<evidence type="ECO:0000259" key="7">
    <source>
        <dbReference type="Pfam" id="PF05193"/>
    </source>
</evidence>
<sequence length="414" mass="47244">MINFKKYTLDNGLRLIVHRDTSTPIVAVNTLYDVGARDEDPNRSGFAHLFEHLMFGGSINIPNFDNPLQRVGGNNNAFTNNDFTNYYITIPKENIETAFWLESDRMLSLAFTPASLDVQRKVVIEEFKQRYLNQPYGDAWLHLRPMAYKKHPYQWATIGKSIKHIEDATLSDVKAFFKSHYHPGNAVLVVAGNVEPEKIFELTKKWYGDIPAIEKTERNLPQESGLTGYECETLIRPVPQDALYMAWSMPDRFSPDYYAADLITDILSQGKSARFYQNIVRQGGVFTSLSCYILGSLDKGLLMVSGMVDADADFDTTRNAVLSEIEKLLLNGPSEKELQKVKNKLETSHLIQESNVLSKAMSLAYFELLGDADKVNHEMDKYRKVTREDIIRVGKEIFQTEGLKELRYQKAEKI</sequence>
<name>A0A7K3WR82_9FLAO</name>
<evidence type="ECO:0000313" key="8">
    <source>
        <dbReference type="EMBL" id="NEN24038.1"/>
    </source>
</evidence>
<keyword evidence="4" id="KW-0862">Zinc</keyword>
<keyword evidence="9" id="KW-1185">Reference proteome</keyword>
<dbReference type="Pfam" id="PF05193">
    <property type="entry name" value="Peptidase_M16_C"/>
    <property type="match status" value="1"/>
</dbReference>
<dbReference type="InterPro" id="IPR011765">
    <property type="entry name" value="Pept_M16_N"/>
</dbReference>
<evidence type="ECO:0000259" key="6">
    <source>
        <dbReference type="Pfam" id="PF00675"/>
    </source>
</evidence>
<feature type="domain" description="Peptidase M16 N-terminal" evidence="6">
    <location>
        <begin position="17"/>
        <end position="129"/>
    </location>
</feature>
<evidence type="ECO:0000256" key="4">
    <source>
        <dbReference type="ARBA" id="ARBA00022833"/>
    </source>
</evidence>
<evidence type="ECO:0000256" key="5">
    <source>
        <dbReference type="ARBA" id="ARBA00023049"/>
    </source>
</evidence>
<dbReference type="Proteomes" id="UP000486602">
    <property type="component" value="Unassembled WGS sequence"/>
</dbReference>
<keyword evidence="3" id="KW-0378">Hydrolase</keyword>
<dbReference type="SUPFAM" id="SSF63411">
    <property type="entry name" value="LuxS/MPP-like metallohydrolase"/>
    <property type="match status" value="2"/>
</dbReference>
<dbReference type="PANTHER" id="PTHR43690:SF17">
    <property type="entry name" value="PROTEIN YHJJ"/>
    <property type="match status" value="1"/>
</dbReference>